<organism evidence="1 2">
    <name type="scientific">Aegilops tauschii subsp. strangulata</name>
    <name type="common">Goatgrass</name>
    <dbReference type="NCBI Taxonomy" id="200361"/>
    <lineage>
        <taxon>Eukaryota</taxon>
        <taxon>Viridiplantae</taxon>
        <taxon>Streptophyta</taxon>
        <taxon>Embryophyta</taxon>
        <taxon>Tracheophyta</taxon>
        <taxon>Spermatophyta</taxon>
        <taxon>Magnoliopsida</taxon>
        <taxon>Liliopsida</taxon>
        <taxon>Poales</taxon>
        <taxon>Poaceae</taxon>
        <taxon>BOP clade</taxon>
        <taxon>Pooideae</taxon>
        <taxon>Triticodae</taxon>
        <taxon>Triticeae</taxon>
        <taxon>Triticinae</taxon>
        <taxon>Aegilops</taxon>
    </lineage>
</organism>
<dbReference type="AlphaFoldDB" id="A0A452YCK4"/>
<reference evidence="2" key="1">
    <citation type="journal article" date="2014" name="Science">
        <title>Ancient hybridizations among the ancestral genomes of bread wheat.</title>
        <authorList>
            <consortium name="International Wheat Genome Sequencing Consortium,"/>
            <person name="Marcussen T."/>
            <person name="Sandve S.R."/>
            <person name="Heier L."/>
            <person name="Spannagl M."/>
            <person name="Pfeifer M."/>
            <person name="Jakobsen K.S."/>
            <person name="Wulff B.B."/>
            <person name="Steuernagel B."/>
            <person name="Mayer K.F."/>
            <person name="Olsen O.A."/>
        </authorList>
    </citation>
    <scope>NUCLEOTIDE SEQUENCE [LARGE SCALE GENOMIC DNA]</scope>
    <source>
        <strain evidence="2">cv. AL8/78</strain>
    </source>
</reference>
<keyword evidence="2" id="KW-1185">Reference proteome</keyword>
<proteinExistence type="predicted"/>
<accession>A0A452YCK4</accession>
<evidence type="ECO:0000313" key="2">
    <source>
        <dbReference type="Proteomes" id="UP000015105"/>
    </source>
</evidence>
<reference evidence="1" key="4">
    <citation type="submission" date="2019-03" db="UniProtKB">
        <authorList>
            <consortium name="EnsemblPlants"/>
        </authorList>
    </citation>
    <scope>IDENTIFICATION</scope>
</reference>
<sequence>PFPVLQGVQVLRAPHKQKNDVAKQLKRREGIMVTTGRNGAKHADLCKKATNQYMREFNY</sequence>
<name>A0A452YCK4_AEGTS</name>
<dbReference type="Gramene" id="AET1Gv20372500.8">
    <property type="protein sequence ID" value="AET1Gv20372500.8"/>
    <property type="gene ID" value="AET1Gv20372500"/>
</dbReference>
<protein>
    <submittedName>
        <fullName evidence="1">Uncharacterized protein</fullName>
    </submittedName>
</protein>
<reference evidence="2" key="2">
    <citation type="journal article" date="2017" name="Nat. Plants">
        <title>The Aegilops tauschii genome reveals multiple impacts of transposons.</title>
        <authorList>
            <person name="Zhao G."/>
            <person name="Zou C."/>
            <person name="Li K."/>
            <person name="Wang K."/>
            <person name="Li T."/>
            <person name="Gao L."/>
            <person name="Zhang X."/>
            <person name="Wang H."/>
            <person name="Yang Z."/>
            <person name="Liu X."/>
            <person name="Jiang W."/>
            <person name="Mao L."/>
            <person name="Kong X."/>
            <person name="Jiao Y."/>
            <person name="Jia J."/>
        </authorList>
    </citation>
    <scope>NUCLEOTIDE SEQUENCE [LARGE SCALE GENOMIC DNA]</scope>
    <source>
        <strain evidence="2">cv. AL8/78</strain>
    </source>
</reference>
<evidence type="ECO:0000313" key="1">
    <source>
        <dbReference type="EnsemblPlants" id="AET1Gv20372500.8"/>
    </source>
</evidence>
<reference evidence="1" key="3">
    <citation type="journal article" date="2017" name="Nature">
        <title>Genome sequence of the progenitor of the wheat D genome Aegilops tauschii.</title>
        <authorList>
            <person name="Luo M.C."/>
            <person name="Gu Y.Q."/>
            <person name="Puiu D."/>
            <person name="Wang H."/>
            <person name="Twardziok S.O."/>
            <person name="Deal K.R."/>
            <person name="Huo N."/>
            <person name="Zhu T."/>
            <person name="Wang L."/>
            <person name="Wang Y."/>
            <person name="McGuire P.E."/>
            <person name="Liu S."/>
            <person name="Long H."/>
            <person name="Ramasamy R.K."/>
            <person name="Rodriguez J.C."/>
            <person name="Van S.L."/>
            <person name="Yuan L."/>
            <person name="Wang Z."/>
            <person name="Xia Z."/>
            <person name="Xiao L."/>
            <person name="Anderson O.D."/>
            <person name="Ouyang S."/>
            <person name="Liang Y."/>
            <person name="Zimin A.V."/>
            <person name="Pertea G."/>
            <person name="Qi P."/>
            <person name="Bennetzen J.L."/>
            <person name="Dai X."/>
            <person name="Dawson M.W."/>
            <person name="Muller H.G."/>
            <person name="Kugler K."/>
            <person name="Rivarola-Duarte L."/>
            <person name="Spannagl M."/>
            <person name="Mayer K.F.X."/>
            <person name="Lu F.H."/>
            <person name="Bevan M.W."/>
            <person name="Leroy P."/>
            <person name="Li P."/>
            <person name="You F.M."/>
            <person name="Sun Q."/>
            <person name="Liu Z."/>
            <person name="Lyons E."/>
            <person name="Wicker T."/>
            <person name="Salzberg S.L."/>
            <person name="Devos K.M."/>
            <person name="Dvorak J."/>
        </authorList>
    </citation>
    <scope>NUCLEOTIDE SEQUENCE [LARGE SCALE GENOMIC DNA]</scope>
    <source>
        <strain evidence="1">cv. AL8/78</strain>
    </source>
</reference>
<reference evidence="1" key="5">
    <citation type="journal article" date="2021" name="G3 (Bethesda)">
        <title>Aegilops tauschii genome assembly Aet v5.0 features greater sequence contiguity and improved annotation.</title>
        <authorList>
            <person name="Wang L."/>
            <person name="Zhu T."/>
            <person name="Rodriguez J.C."/>
            <person name="Deal K.R."/>
            <person name="Dubcovsky J."/>
            <person name="McGuire P.E."/>
            <person name="Lux T."/>
            <person name="Spannagl M."/>
            <person name="Mayer K.F.X."/>
            <person name="Baldrich P."/>
            <person name="Meyers B.C."/>
            <person name="Huo N."/>
            <person name="Gu Y.Q."/>
            <person name="Zhou H."/>
            <person name="Devos K.M."/>
            <person name="Bennetzen J.L."/>
            <person name="Unver T."/>
            <person name="Budak H."/>
            <person name="Gulick P.J."/>
            <person name="Galiba G."/>
            <person name="Kalapos B."/>
            <person name="Nelson D.R."/>
            <person name="Li P."/>
            <person name="You F.M."/>
            <person name="Luo M.C."/>
            <person name="Dvorak J."/>
        </authorList>
    </citation>
    <scope>NUCLEOTIDE SEQUENCE [LARGE SCALE GENOMIC DNA]</scope>
    <source>
        <strain evidence="1">cv. AL8/78</strain>
    </source>
</reference>
<dbReference type="EnsemblPlants" id="AET1Gv20372500.8">
    <property type="protein sequence ID" value="AET1Gv20372500.8"/>
    <property type="gene ID" value="AET1Gv20372500"/>
</dbReference>
<dbReference type="Proteomes" id="UP000015105">
    <property type="component" value="Chromosome 1D"/>
</dbReference>